<comment type="caution">
    <text evidence="1">The sequence shown here is derived from an EMBL/GenBank/DDBJ whole genome shotgun (WGS) entry which is preliminary data.</text>
</comment>
<name>A0A0P6WFZ7_9BACI</name>
<dbReference type="eggNOG" id="COG4903">
    <property type="taxonomic scope" value="Bacteria"/>
</dbReference>
<protein>
    <recommendedName>
        <fullName evidence="3">Competence transcription factor</fullName>
    </recommendedName>
</protein>
<accession>A0A0P6WFZ7</accession>
<sequence>MKSLKEMVTRRTVAICPAYDGVHQSVVHDFDRRKTYSEKSSMEILDESCMVYRSTYDGRIKAVRHAFDYLRKTPLMICPQQYIYAIPTMAPTDYDCMWLFCQHIESTSTREGKTYVHFTNGEELEINCSESVITKQRERAAVTMTHFSTIPTISSMNRNETGLYLPGFHSHLQNPDEFGADS</sequence>
<reference evidence="1 2" key="1">
    <citation type="submission" date="2015-08" db="EMBL/GenBank/DDBJ databases">
        <title>Draft Genome Sequence of Bacillus vietnamensis UCD-SED5.</title>
        <authorList>
            <person name="Lee R.D."/>
            <person name="Jospin G."/>
            <person name="Lang J.M."/>
            <person name="Coil D.A."/>
            <person name="Eisen J.A."/>
        </authorList>
    </citation>
    <scope>NUCLEOTIDE SEQUENCE [LARGE SCALE GENOMIC DNA]</scope>
    <source>
        <strain evidence="1 2">UCD-SED5</strain>
    </source>
</reference>
<organism evidence="1 2">
    <name type="scientific">Rossellomorea vietnamensis</name>
    <dbReference type="NCBI Taxonomy" id="218284"/>
    <lineage>
        <taxon>Bacteria</taxon>
        <taxon>Bacillati</taxon>
        <taxon>Bacillota</taxon>
        <taxon>Bacilli</taxon>
        <taxon>Bacillales</taxon>
        <taxon>Bacillaceae</taxon>
        <taxon>Rossellomorea</taxon>
    </lineage>
</organism>
<gene>
    <name evidence="1" type="ORF">AM506_10560</name>
</gene>
<dbReference type="EMBL" id="LIXZ01000007">
    <property type="protein sequence ID" value="KPL59401.1"/>
    <property type="molecule type" value="Genomic_DNA"/>
</dbReference>
<dbReference type="InterPro" id="IPR010461">
    <property type="entry name" value="ComK"/>
</dbReference>
<dbReference type="Proteomes" id="UP000050398">
    <property type="component" value="Unassembled WGS sequence"/>
</dbReference>
<evidence type="ECO:0000313" key="1">
    <source>
        <dbReference type="EMBL" id="KPL59401.1"/>
    </source>
</evidence>
<dbReference type="Pfam" id="PF06338">
    <property type="entry name" value="ComK"/>
    <property type="match status" value="1"/>
</dbReference>
<evidence type="ECO:0000313" key="2">
    <source>
        <dbReference type="Proteomes" id="UP000050398"/>
    </source>
</evidence>
<dbReference type="AlphaFoldDB" id="A0A0P6WFZ7"/>
<dbReference type="PATRIC" id="fig|218284.4.peg.3804"/>
<proteinExistence type="predicted"/>
<evidence type="ECO:0008006" key="3">
    <source>
        <dbReference type="Google" id="ProtNLM"/>
    </source>
</evidence>
<dbReference type="GO" id="GO:0030420">
    <property type="term" value="P:establishment of competence for transformation"/>
    <property type="evidence" value="ECO:0007669"/>
    <property type="project" value="InterPro"/>
</dbReference>